<dbReference type="PANTHER" id="PTHR14145">
    <property type="entry name" value="26S PROTESOME SUBUNIT 6"/>
    <property type="match status" value="1"/>
</dbReference>
<accession>A0ABR2ZRK7</accession>
<dbReference type="PANTHER" id="PTHR14145:SF1">
    <property type="entry name" value="26S PROTEASOME NON-ATPASE REGULATORY SUBUNIT 6"/>
    <property type="match status" value="1"/>
</dbReference>
<organism evidence="3 4">
    <name type="scientific">Marasmius tenuissimus</name>
    <dbReference type="NCBI Taxonomy" id="585030"/>
    <lineage>
        <taxon>Eukaryota</taxon>
        <taxon>Fungi</taxon>
        <taxon>Dikarya</taxon>
        <taxon>Basidiomycota</taxon>
        <taxon>Agaricomycotina</taxon>
        <taxon>Agaricomycetes</taxon>
        <taxon>Agaricomycetidae</taxon>
        <taxon>Agaricales</taxon>
        <taxon>Marasmiineae</taxon>
        <taxon>Marasmiaceae</taxon>
        <taxon>Marasmius</taxon>
    </lineage>
</organism>
<sequence length="391" mass="43763">MADDIVLPIPNLSVAQNVFILSTPSLSRLHDEAREKALKAIKEDEMAPYYTAVNSYNKSVLPIDSKLLSSLQESNAATLKSLDETLASAEATEGESEISDALKARANFLTRIGEKDKAVDAQKLALEKTPGLGSRIDIVLTLVRIGFFWNDEALTVWGLEKAEKLIEEGGDWDRRNRLKVYQGLHLLSIRQFKRAGELLLDALSTFTAVELLEYNDFVSLTVLAGTLTLNRVDLKKKLISAPEVNSALPELPILGDLVKNLYECHYDKFFRALATVEQTLLLPSRILSPHARFYVREMRILAYAQLLESYRSLTLESLGQAFGVSVEFVDNELSHFISTGRLHASIDKVHGVVETTKTSEAWGKKTLQFEQVIRQGDVLLNEIQRLSKVLY</sequence>
<dbReference type="SUPFAM" id="SSF46785">
    <property type="entry name" value="Winged helix' DNA-binding domain"/>
    <property type="match status" value="1"/>
</dbReference>
<comment type="caution">
    <text evidence="3">The sequence shown here is derived from an EMBL/GenBank/DDBJ whole genome shotgun (WGS) entry which is preliminary data.</text>
</comment>
<evidence type="ECO:0000259" key="2">
    <source>
        <dbReference type="PROSITE" id="PS50250"/>
    </source>
</evidence>
<dbReference type="SUPFAM" id="SSF48452">
    <property type="entry name" value="TPR-like"/>
    <property type="match status" value="1"/>
</dbReference>
<dbReference type="SMART" id="SM00088">
    <property type="entry name" value="PINT"/>
    <property type="match status" value="1"/>
</dbReference>
<dbReference type="InterPro" id="IPR049549">
    <property type="entry name" value="RPN7_PSMD6_C"/>
</dbReference>
<protein>
    <submittedName>
        <fullName evidence="3">Proteasome regulatory particle subunit</fullName>
    </submittedName>
</protein>
<dbReference type="Pfam" id="PF21154">
    <property type="entry name" value="RPN7_PSMD6_C"/>
    <property type="match status" value="1"/>
</dbReference>
<dbReference type="Gene3D" id="1.25.40.570">
    <property type="match status" value="1"/>
</dbReference>
<dbReference type="InterPro" id="IPR036390">
    <property type="entry name" value="WH_DNA-bd_sf"/>
</dbReference>
<feature type="domain" description="PCI" evidence="2">
    <location>
        <begin position="191"/>
        <end position="360"/>
    </location>
</feature>
<gene>
    <name evidence="3" type="primary">RPN7</name>
    <name evidence="3" type="ORF">AAF712_009413</name>
</gene>
<evidence type="ECO:0000313" key="3">
    <source>
        <dbReference type="EMBL" id="KAL0063721.1"/>
    </source>
</evidence>
<dbReference type="Proteomes" id="UP001437256">
    <property type="component" value="Unassembled WGS sequence"/>
</dbReference>
<dbReference type="GO" id="GO:0000502">
    <property type="term" value="C:proteasome complex"/>
    <property type="evidence" value="ECO:0007669"/>
    <property type="project" value="UniProtKB-KW"/>
</dbReference>
<proteinExistence type="predicted"/>
<dbReference type="Pfam" id="PF01399">
    <property type="entry name" value="PCI"/>
    <property type="match status" value="1"/>
</dbReference>
<keyword evidence="1 3" id="KW-0647">Proteasome</keyword>
<dbReference type="EMBL" id="JBBXMP010000075">
    <property type="protein sequence ID" value="KAL0063721.1"/>
    <property type="molecule type" value="Genomic_DNA"/>
</dbReference>
<evidence type="ECO:0000256" key="1">
    <source>
        <dbReference type="ARBA" id="ARBA00022942"/>
    </source>
</evidence>
<dbReference type="InterPro" id="IPR011990">
    <property type="entry name" value="TPR-like_helical_dom_sf"/>
</dbReference>
<name>A0ABR2ZRK7_9AGAR</name>
<dbReference type="InterPro" id="IPR045135">
    <property type="entry name" value="Rpn7_N"/>
</dbReference>
<evidence type="ECO:0000313" key="4">
    <source>
        <dbReference type="Proteomes" id="UP001437256"/>
    </source>
</evidence>
<dbReference type="InterPro" id="IPR019585">
    <property type="entry name" value="Rpn7/CSN1"/>
</dbReference>
<dbReference type="PROSITE" id="PS50250">
    <property type="entry name" value="PCI"/>
    <property type="match status" value="1"/>
</dbReference>
<dbReference type="Pfam" id="PF10602">
    <property type="entry name" value="RPN7"/>
    <property type="match status" value="1"/>
</dbReference>
<dbReference type="InterPro" id="IPR000717">
    <property type="entry name" value="PCI_dom"/>
</dbReference>
<keyword evidence="4" id="KW-1185">Reference proteome</keyword>
<reference evidence="3 4" key="1">
    <citation type="submission" date="2024-05" db="EMBL/GenBank/DDBJ databases">
        <title>A draft genome resource for the thread blight pathogen Marasmius tenuissimus strain MS-2.</title>
        <authorList>
            <person name="Yulfo-Soto G.E."/>
            <person name="Baruah I.K."/>
            <person name="Amoako-Attah I."/>
            <person name="Bukari Y."/>
            <person name="Meinhardt L.W."/>
            <person name="Bailey B.A."/>
            <person name="Cohen S.P."/>
        </authorList>
    </citation>
    <scope>NUCLEOTIDE SEQUENCE [LARGE SCALE GENOMIC DNA]</scope>
    <source>
        <strain evidence="3 4">MS-2</strain>
    </source>
</reference>